<proteinExistence type="predicted"/>
<dbReference type="GO" id="GO:0042651">
    <property type="term" value="C:thylakoid membrane"/>
    <property type="evidence" value="ECO:0007669"/>
    <property type="project" value="InterPro"/>
</dbReference>
<dbReference type="RefSeq" id="WP_009342156.1">
    <property type="nucleotide sequence ID" value="NZ_NBYN01000054.1"/>
</dbReference>
<evidence type="ECO:0000313" key="1">
    <source>
        <dbReference type="EMBL" id="OSO89803.1"/>
    </source>
</evidence>
<comment type="caution">
    <text evidence="1">The sequence shown here is derived from an EMBL/GenBank/DDBJ whole genome shotgun (WGS) entry which is preliminary data.</text>
</comment>
<dbReference type="InterPro" id="IPR041601">
    <property type="entry name" value="FRP"/>
</dbReference>
<dbReference type="Pfam" id="PF18032">
    <property type="entry name" value="FRP"/>
    <property type="match status" value="1"/>
</dbReference>
<evidence type="ECO:0000313" key="2">
    <source>
        <dbReference type="Proteomes" id="UP000192997"/>
    </source>
</evidence>
<dbReference type="EMBL" id="NBYN01000054">
    <property type="protein sequence ID" value="OSO89803.1"/>
    <property type="molecule type" value="Genomic_DNA"/>
</dbReference>
<gene>
    <name evidence="1" type="ORF">B7O87_11715</name>
</gene>
<dbReference type="Proteomes" id="UP000192997">
    <property type="component" value="Unassembled WGS sequence"/>
</dbReference>
<reference evidence="2" key="1">
    <citation type="submission" date="2017-04" db="EMBL/GenBank/DDBJ databases">
        <authorList>
            <person name="Abreu V.A."/>
            <person name="Popin R.V."/>
            <person name="Rigonato J."/>
            <person name="Andreote A.P."/>
            <person name="Schaker P.C."/>
            <person name="Hoff-Risseti C."/>
            <person name="Alvarenga D.O."/>
            <person name="Varani A.M."/>
            <person name="Fiore M.F."/>
        </authorList>
    </citation>
    <scope>NUCLEOTIDE SEQUENCE [LARGE SCALE GENOMIC DNA]</scope>
    <source>
        <strain evidence="2">CENA303</strain>
    </source>
</reference>
<sequence length="111" mass="13045">MGMVQVNDIEWSTTEKELARKAFDRAYEREISALIETVREQAGTLTKLDEIWQLHDFLSARRHQIDGKYDYRYSVLIFVFAQLVREGWLHIKDLEGLEVDKIAKVSALTRM</sequence>
<protein>
    <recommendedName>
        <fullName evidence="3">Fluorescence recovery protein</fullName>
    </recommendedName>
</protein>
<organism evidence="1 2">
    <name type="scientific">Cylindrospermopsis raciborskii CENA303</name>
    <dbReference type="NCBI Taxonomy" id="1170769"/>
    <lineage>
        <taxon>Bacteria</taxon>
        <taxon>Bacillati</taxon>
        <taxon>Cyanobacteriota</taxon>
        <taxon>Cyanophyceae</taxon>
        <taxon>Nostocales</taxon>
        <taxon>Aphanizomenonaceae</taxon>
        <taxon>Cylindrospermopsis</taxon>
    </lineage>
</organism>
<dbReference type="InterPro" id="IPR053747">
    <property type="entry name" value="Fluoresc_Recovery_Reg"/>
</dbReference>
<evidence type="ECO:0008006" key="3">
    <source>
        <dbReference type="Google" id="ProtNLM"/>
    </source>
</evidence>
<dbReference type="AlphaFoldDB" id="A0A1X4G5E5"/>
<name>A0A1X4G5E5_9CYAN</name>
<accession>A0A1X4G5E5</accession>
<dbReference type="Gene3D" id="6.10.140.1840">
    <property type="match status" value="1"/>
</dbReference>